<reference evidence="1" key="1">
    <citation type="submission" date="2021-01" db="EMBL/GenBank/DDBJ databases">
        <authorList>
            <consortium name="Aspergillus puulaauensis MK2 genome sequencing consortium"/>
            <person name="Kazuki M."/>
            <person name="Futagami T."/>
        </authorList>
    </citation>
    <scope>NUCLEOTIDE SEQUENCE</scope>
    <source>
        <strain evidence="1">MK2</strain>
    </source>
</reference>
<protein>
    <submittedName>
        <fullName evidence="1">Uncharacterized protein</fullName>
    </submittedName>
</protein>
<dbReference type="GeneID" id="64970601"/>
<evidence type="ECO:0000313" key="2">
    <source>
        <dbReference type="Proteomes" id="UP000654913"/>
    </source>
</evidence>
<proteinExistence type="predicted"/>
<gene>
    <name evidence="1" type="ORF">APUU_21028S</name>
</gene>
<reference evidence="1" key="2">
    <citation type="submission" date="2021-02" db="EMBL/GenBank/DDBJ databases">
        <title>Aspergillus puulaauensis MK2 genome sequence.</title>
        <authorList>
            <person name="Futagami T."/>
            <person name="Mori K."/>
            <person name="Kadooka C."/>
            <person name="Tanaka T."/>
        </authorList>
    </citation>
    <scope>NUCLEOTIDE SEQUENCE</scope>
    <source>
        <strain evidence="1">MK2</strain>
    </source>
</reference>
<dbReference type="Proteomes" id="UP000654913">
    <property type="component" value="Chromosome 2"/>
</dbReference>
<dbReference type="AlphaFoldDB" id="A0A7R7XFR8"/>
<dbReference type="RefSeq" id="XP_041552790.1">
    <property type="nucleotide sequence ID" value="XM_041699735.1"/>
</dbReference>
<organism evidence="1 2">
    <name type="scientific">Aspergillus puulaauensis</name>
    <dbReference type="NCBI Taxonomy" id="1220207"/>
    <lineage>
        <taxon>Eukaryota</taxon>
        <taxon>Fungi</taxon>
        <taxon>Dikarya</taxon>
        <taxon>Ascomycota</taxon>
        <taxon>Pezizomycotina</taxon>
        <taxon>Eurotiomycetes</taxon>
        <taxon>Eurotiomycetidae</taxon>
        <taxon>Eurotiales</taxon>
        <taxon>Aspergillaceae</taxon>
        <taxon>Aspergillus</taxon>
    </lineage>
</organism>
<dbReference type="EMBL" id="AP024444">
    <property type="protein sequence ID" value="BCS20596.1"/>
    <property type="molecule type" value="Genomic_DNA"/>
</dbReference>
<dbReference type="KEGG" id="apuu:APUU_21028S"/>
<name>A0A7R7XFR8_9EURO</name>
<sequence length="104" mass="11488">MISVVRVSTPQVKNFISPKVPTQGVPCNTGPVTPPFSGDSQLISDGLFIVEGGLERRFEHADGATPSKWQKKKSRIYDPYGECRRKANFEIPLNSRVTTKEGPN</sequence>
<keyword evidence="2" id="KW-1185">Reference proteome</keyword>
<accession>A0A7R7XFR8</accession>
<evidence type="ECO:0000313" key="1">
    <source>
        <dbReference type="EMBL" id="BCS20596.1"/>
    </source>
</evidence>